<gene>
    <name evidence="1" type="ORF">MGWOODY_Hyp158</name>
</gene>
<name>A0A160U071_9ZZZZ</name>
<organism evidence="1">
    <name type="scientific">hydrothermal vent metagenome</name>
    <dbReference type="NCBI Taxonomy" id="652676"/>
    <lineage>
        <taxon>unclassified sequences</taxon>
        <taxon>metagenomes</taxon>
        <taxon>ecological metagenomes</taxon>
    </lineage>
</organism>
<dbReference type="AlphaFoldDB" id="A0A160U071"/>
<protein>
    <submittedName>
        <fullName evidence="1">Uncharacterized protein</fullName>
    </submittedName>
</protein>
<evidence type="ECO:0000313" key="1">
    <source>
        <dbReference type="EMBL" id="CUS55934.1"/>
    </source>
</evidence>
<sequence length="103" mass="11892">MVDVFVKKEFSSDVDTGDMQTEKKQVVRDYIAKGQTCDCPPHDFEELPKKGAIAHELREGHFLHQFEASKSKHRRNGRKLVQTSFICKPGQPRKRIDVIDHSK</sequence>
<dbReference type="EMBL" id="CZQD01000015">
    <property type="protein sequence ID" value="CUS55934.1"/>
    <property type="molecule type" value="Genomic_DNA"/>
</dbReference>
<accession>A0A160U071</accession>
<reference evidence="1" key="1">
    <citation type="submission" date="2015-10" db="EMBL/GenBank/DDBJ databases">
        <authorList>
            <person name="Gilbert D.G."/>
        </authorList>
    </citation>
    <scope>NUCLEOTIDE SEQUENCE</scope>
</reference>
<proteinExistence type="predicted"/>